<accession>A0A382RVC6</accession>
<dbReference type="EMBL" id="UINC01124450">
    <property type="protein sequence ID" value="SVD01603.1"/>
    <property type="molecule type" value="Genomic_DNA"/>
</dbReference>
<feature type="domain" description="DUF2061" evidence="2">
    <location>
        <begin position="8"/>
        <end position="59"/>
    </location>
</feature>
<organism evidence="3">
    <name type="scientific">marine metagenome</name>
    <dbReference type="NCBI Taxonomy" id="408172"/>
    <lineage>
        <taxon>unclassified sequences</taxon>
        <taxon>metagenomes</taxon>
        <taxon>ecological metagenomes</taxon>
    </lineage>
</organism>
<sequence length="72" mass="8756">MEQTKRSILKTITWRITASLDTFVIAWIITGDWKMGGSIAGIEVMTKMFIYYFHERIWNKIKWGKKKWWWLS</sequence>
<dbReference type="AlphaFoldDB" id="A0A382RVC6"/>
<gene>
    <name evidence="3" type="ORF">METZ01_LOCUS354457</name>
</gene>
<keyword evidence="1" id="KW-1133">Transmembrane helix</keyword>
<name>A0A382RVC6_9ZZZZ</name>
<evidence type="ECO:0000313" key="3">
    <source>
        <dbReference type="EMBL" id="SVD01603.1"/>
    </source>
</evidence>
<keyword evidence="1" id="KW-0812">Transmembrane</keyword>
<feature type="transmembrane region" description="Helical" evidence="1">
    <location>
        <begin position="12"/>
        <end position="29"/>
    </location>
</feature>
<protein>
    <recommendedName>
        <fullName evidence="2">DUF2061 domain-containing protein</fullName>
    </recommendedName>
</protein>
<keyword evidence="1" id="KW-0472">Membrane</keyword>
<evidence type="ECO:0000259" key="2">
    <source>
        <dbReference type="Pfam" id="PF09834"/>
    </source>
</evidence>
<dbReference type="Pfam" id="PF09834">
    <property type="entry name" value="DUF2061"/>
    <property type="match status" value="1"/>
</dbReference>
<reference evidence="3" key="1">
    <citation type="submission" date="2018-05" db="EMBL/GenBank/DDBJ databases">
        <authorList>
            <person name="Lanie J.A."/>
            <person name="Ng W.-L."/>
            <person name="Kazmierczak K.M."/>
            <person name="Andrzejewski T.M."/>
            <person name="Davidsen T.M."/>
            <person name="Wayne K.J."/>
            <person name="Tettelin H."/>
            <person name="Glass J.I."/>
            <person name="Rusch D."/>
            <person name="Podicherti R."/>
            <person name="Tsui H.-C.T."/>
            <person name="Winkler M.E."/>
        </authorList>
    </citation>
    <scope>NUCLEOTIDE SEQUENCE</scope>
</reference>
<feature type="transmembrane region" description="Helical" evidence="1">
    <location>
        <begin position="35"/>
        <end position="53"/>
    </location>
</feature>
<proteinExistence type="predicted"/>
<evidence type="ECO:0000256" key="1">
    <source>
        <dbReference type="SAM" id="Phobius"/>
    </source>
</evidence>
<dbReference type="InterPro" id="IPR018638">
    <property type="entry name" value="DUF2061_membrane"/>
</dbReference>